<dbReference type="Gene3D" id="3.30.519.10">
    <property type="entry name" value="Guanine Nucleotide Dissociation Inhibitor, domain 2"/>
    <property type="match status" value="1"/>
</dbReference>
<dbReference type="OrthoDB" id="9446342at2759"/>
<dbReference type="Pfam" id="PF00996">
    <property type="entry name" value="GDI"/>
    <property type="match status" value="2"/>
</dbReference>
<proteinExistence type="inferred from homology"/>
<dbReference type="GO" id="GO:0005829">
    <property type="term" value="C:cytosol"/>
    <property type="evidence" value="ECO:0007669"/>
    <property type="project" value="TreeGrafter"/>
</dbReference>
<keyword evidence="4" id="KW-1185">Reference proteome</keyword>
<dbReference type="GO" id="GO:0005968">
    <property type="term" value="C:Rab-protein geranylgeranyltransferase complex"/>
    <property type="evidence" value="ECO:0007669"/>
    <property type="project" value="TreeGrafter"/>
</dbReference>
<dbReference type="PANTHER" id="PTHR11787">
    <property type="entry name" value="RAB GDP-DISSOCIATION INHIBITOR"/>
    <property type="match status" value="1"/>
</dbReference>
<protein>
    <submittedName>
        <fullName evidence="3">Uncharacterized protein</fullName>
    </submittedName>
</protein>
<evidence type="ECO:0000313" key="4">
    <source>
        <dbReference type="Proteomes" id="UP000001058"/>
    </source>
</evidence>
<dbReference type="GeneID" id="9614595"/>
<feature type="compositionally biased region" description="Low complexity" evidence="2">
    <location>
        <begin position="529"/>
        <end position="539"/>
    </location>
</feature>
<dbReference type="SUPFAM" id="SSF51905">
    <property type="entry name" value="FAD/NAD(P)-binding domain"/>
    <property type="match status" value="1"/>
</dbReference>
<feature type="region of interest" description="Disordered" evidence="2">
    <location>
        <begin position="344"/>
        <end position="364"/>
    </location>
</feature>
<sequence>MLGCWDLVVHRPNDHFASFTPAALDDAIVQEQQQRPPTAAPDQAVSAAVDTATSSGPAPAPAPGRAQHVEAEHEHSLPKCSPILEPLPLGSRLLRLRQKSLPLSDIRAFAAPGEEGGGPEDRRSYILDLAPKLVYQAEPLVDLLVRCRCHHYLEFKAVEGSYLLQDGALQPVPASRADIFRDRRLCLGEKRALMRFIQGCLEARSGQGHLQEALSSCRPLADILTAEALSQRLRDVIMYGIAMCDTDQEPPPAATAATAATAVSGGGGTGILTGAGAAASLELFISSQSRFGHEGAFMVPCYGSGSVAEAFVRLCAVHGAVTVLRQPVQALVVAEAPPLSSSAEAAAEASGSDPDPRSSAAAASVAATLPQSGSHLGHGAAEGCLEDDGAGQAATAAAGVCVGVVTATGQLVRCGAVVAASSTLSCVEGIAAVPAAAPPHEYVSRAVVVLDGSVLMPVTHGSGATSTSTAGGGGGSTAAAAPKSLLTLVVPPRCPGLQAGAAAVPAVAATAATAAAASSDSSREAPDTGGSSSSGSSSGDGLGNPHPVRVIQEGASTFLLYLSTPATSDSPYDDLWPTLSCLADTSAFPGARWLGELDFNGGHGSAGGGGGGEADGGPQGDEAGAGGGGGGGGGQVPDGVSAAMEEEEDDLAIDELTAAIARLKAGGWQRLRPDFCSQLTQSTRVQIRLPTPRVFEE</sequence>
<dbReference type="EMBL" id="GL378376">
    <property type="protein sequence ID" value="EFJ43075.1"/>
    <property type="molecule type" value="Genomic_DNA"/>
</dbReference>
<feature type="region of interest" description="Disordered" evidence="2">
    <location>
        <begin position="604"/>
        <end position="647"/>
    </location>
</feature>
<name>D8UAY2_VOLCA</name>
<dbReference type="PANTHER" id="PTHR11787:SF4">
    <property type="entry name" value="CHM, RAB ESCORT PROTEIN 1"/>
    <property type="match status" value="1"/>
</dbReference>
<dbReference type="STRING" id="3068.D8UAY2"/>
<dbReference type="InParanoid" id="D8UAY2"/>
<dbReference type="RefSeq" id="XP_002955874.1">
    <property type="nucleotide sequence ID" value="XM_002955828.1"/>
</dbReference>
<evidence type="ECO:0000313" key="3">
    <source>
        <dbReference type="EMBL" id="EFJ43075.1"/>
    </source>
</evidence>
<evidence type="ECO:0000256" key="2">
    <source>
        <dbReference type="SAM" id="MobiDB-lite"/>
    </source>
</evidence>
<feature type="region of interest" description="Disordered" evidence="2">
    <location>
        <begin position="32"/>
        <end position="80"/>
    </location>
</feature>
<dbReference type="KEGG" id="vcn:VOLCADRAFT_106962"/>
<comment type="similarity">
    <text evidence="1">Belongs to the Rab GDI family.</text>
</comment>
<feature type="region of interest" description="Disordered" evidence="2">
    <location>
        <begin position="515"/>
        <end position="548"/>
    </location>
</feature>
<dbReference type="PRINTS" id="PR00891">
    <property type="entry name" value="RABGDIREP"/>
</dbReference>
<evidence type="ECO:0000256" key="1">
    <source>
        <dbReference type="ARBA" id="ARBA00005593"/>
    </source>
</evidence>
<gene>
    <name evidence="3" type="ORF">VOLCADRAFT_106962</name>
</gene>
<accession>D8UAY2</accession>
<dbReference type="GO" id="GO:0016192">
    <property type="term" value="P:vesicle-mediated transport"/>
    <property type="evidence" value="ECO:0007669"/>
    <property type="project" value="TreeGrafter"/>
</dbReference>
<dbReference type="InterPro" id="IPR036188">
    <property type="entry name" value="FAD/NAD-bd_sf"/>
</dbReference>
<dbReference type="Proteomes" id="UP000001058">
    <property type="component" value="Unassembled WGS sequence"/>
</dbReference>
<organism evidence="4">
    <name type="scientific">Volvox carteri f. nagariensis</name>
    <dbReference type="NCBI Taxonomy" id="3068"/>
    <lineage>
        <taxon>Eukaryota</taxon>
        <taxon>Viridiplantae</taxon>
        <taxon>Chlorophyta</taxon>
        <taxon>core chlorophytes</taxon>
        <taxon>Chlorophyceae</taxon>
        <taxon>CS clade</taxon>
        <taxon>Chlamydomonadales</taxon>
        <taxon>Volvocaceae</taxon>
        <taxon>Volvox</taxon>
    </lineage>
</organism>
<dbReference type="GO" id="GO:0007264">
    <property type="term" value="P:small GTPase-mediated signal transduction"/>
    <property type="evidence" value="ECO:0007669"/>
    <property type="project" value="InterPro"/>
</dbReference>
<dbReference type="GO" id="GO:0005634">
    <property type="term" value="C:nucleus"/>
    <property type="evidence" value="ECO:0007669"/>
    <property type="project" value="TreeGrafter"/>
</dbReference>
<dbReference type="InterPro" id="IPR018203">
    <property type="entry name" value="GDP_dissociation_inhibitor"/>
</dbReference>
<feature type="compositionally biased region" description="Gly residues" evidence="2">
    <location>
        <begin position="604"/>
        <end position="636"/>
    </location>
</feature>
<reference evidence="3 4" key="1">
    <citation type="journal article" date="2010" name="Science">
        <title>Genomic analysis of organismal complexity in the multicellular green alga Volvox carteri.</title>
        <authorList>
            <person name="Prochnik S.E."/>
            <person name="Umen J."/>
            <person name="Nedelcu A.M."/>
            <person name="Hallmann A."/>
            <person name="Miller S.M."/>
            <person name="Nishii I."/>
            <person name="Ferris P."/>
            <person name="Kuo A."/>
            <person name="Mitros T."/>
            <person name="Fritz-Laylin L.K."/>
            <person name="Hellsten U."/>
            <person name="Chapman J."/>
            <person name="Simakov O."/>
            <person name="Rensing S.A."/>
            <person name="Terry A."/>
            <person name="Pangilinan J."/>
            <person name="Kapitonov V."/>
            <person name="Jurka J."/>
            <person name="Salamov A."/>
            <person name="Shapiro H."/>
            <person name="Schmutz J."/>
            <person name="Grimwood J."/>
            <person name="Lindquist E."/>
            <person name="Lucas S."/>
            <person name="Grigoriev I.V."/>
            <person name="Schmitt R."/>
            <person name="Kirk D."/>
            <person name="Rokhsar D.S."/>
        </authorList>
    </citation>
    <scope>NUCLEOTIDE SEQUENCE [LARGE SCALE GENOMIC DNA]</scope>
    <source>
        <strain evidence="4">f. Nagariensis / Eve</strain>
    </source>
</reference>
<dbReference type="eggNOG" id="KOG4405">
    <property type="taxonomic scope" value="Eukaryota"/>
</dbReference>
<feature type="compositionally biased region" description="Basic and acidic residues" evidence="2">
    <location>
        <begin position="67"/>
        <end position="77"/>
    </location>
</feature>
<dbReference type="GO" id="GO:0005092">
    <property type="term" value="F:GDP-dissociation inhibitor activity"/>
    <property type="evidence" value="ECO:0007669"/>
    <property type="project" value="InterPro"/>
</dbReference>
<dbReference type="Gene3D" id="3.50.50.60">
    <property type="entry name" value="FAD/NAD(P)-binding domain"/>
    <property type="match status" value="1"/>
</dbReference>
<dbReference type="AlphaFoldDB" id="D8UAY2"/>
<feature type="compositionally biased region" description="Low complexity" evidence="2">
    <location>
        <begin position="44"/>
        <end position="57"/>
    </location>
</feature>